<feature type="chain" id="PRO_5020509887" description="Invasion associated locus B family protein" evidence="1">
    <location>
        <begin position="21"/>
        <end position="194"/>
    </location>
</feature>
<dbReference type="OrthoDB" id="8442665at2"/>
<keyword evidence="3" id="KW-1185">Reference proteome</keyword>
<dbReference type="EMBL" id="SIUB01000004">
    <property type="protein sequence ID" value="TBN53350.1"/>
    <property type="molecule type" value="Genomic_DNA"/>
</dbReference>
<dbReference type="Proteomes" id="UP000291613">
    <property type="component" value="Unassembled WGS sequence"/>
</dbReference>
<feature type="signal peptide" evidence="1">
    <location>
        <begin position="1"/>
        <end position="20"/>
    </location>
</feature>
<dbReference type="AlphaFoldDB" id="A0A4Q9GND6"/>
<proteinExistence type="predicted"/>
<gene>
    <name evidence="2" type="ORF">EYR15_10035</name>
</gene>
<comment type="caution">
    <text evidence="2">The sequence shown here is derived from an EMBL/GenBank/DDBJ whole genome shotgun (WGS) entry which is preliminary data.</text>
</comment>
<evidence type="ECO:0008006" key="4">
    <source>
        <dbReference type="Google" id="ProtNLM"/>
    </source>
</evidence>
<evidence type="ECO:0000313" key="2">
    <source>
        <dbReference type="EMBL" id="TBN53350.1"/>
    </source>
</evidence>
<name>A0A4Q9GND6_9HYPH</name>
<keyword evidence="1" id="KW-0732">Signal</keyword>
<sequence>MSRALAAVAILALSVAPAIAETFVGPSNSFTLEFDGDWSVIQAQNRGGVVCTETACGKDRVACLVLPRSDEAAKPGKPLPDMLVDRFGDRLVSMPPAGMKSEYVEKFAARTIGDVSGSWAEIRSSGEKPSVHFGLFLFAAPGFDIALSCGSPEGSWPAHKARIEKLLGSVKLGAVSEAPPAVGPQIPGAQLQPR</sequence>
<dbReference type="RefSeq" id="WP_131003408.1">
    <property type="nucleotide sequence ID" value="NZ_JBHSZR010000007.1"/>
</dbReference>
<evidence type="ECO:0000313" key="3">
    <source>
        <dbReference type="Proteomes" id="UP000291613"/>
    </source>
</evidence>
<organism evidence="2 3">
    <name type="scientific">Hansschlegelia quercus</name>
    <dbReference type="NCBI Taxonomy" id="2528245"/>
    <lineage>
        <taxon>Bacteria</taxon>
        <taxon>Pseudomonadati</taxon>
        <taxon>Pseudomonadota</taxon>
        <taxon>Alphaproteobacteria</taxon>
        <taxon>Hyphomicrobiales</taxon>
        <taxon>Methylopilaceae</taxon>
        <taxon>Hansschlegelia</taxon>
    </lineage>
</organism>
<evidence type="ECO:0000256" key="1">
    <source>
        <dbReference type="SAM" id="SignalP"/>
    </source>
</evidence>
<protein>
    <recommendedName>
        <fullName evidence="4">Invasion associated locus B family protein</fullName>
    </recommendedName>
</protein>
<reference evidence="2 3" key="1">
    <citation type="submission" date="2019-02" db="EMBL/GenBank/DDBJ databases">
        <title>Hansschlegelia quercus sp. nov., a novel methylotrophic bacterium from buds of oak (Quercus robur L.).</title>
        <authorList>
            <person name="Agafonova N.V."/>
            <person name="Kaparullina E.N."/>
            <person name="Grouzdev D.S."/>
            <person name="Doronina N.V."/>
        </authorList>
    </citation>
    <scope>NUCLEOTIDE SEQUENCE [LARGE SCALE GENOMIC DNA]</scope>
    <source>
        <strain evidence="2 3">Dub</strain>
    </source>
</reference>
<accession>A0A4Q9GND6</accession>